<name>A0A9E7RUC5_METWO</name>
<dbReference type="Proteomes" id="UP001369247">
    <property type="component" value="Unassembled WGS sequence"/>
</dbReference>
<accession>A0A9E7RUC5</accession>
<feature type="binding site" evidence="6">
    <location>
        <position position="38"/>
    </location>
    <ligand>
        <name>Mg(2+)</name>
        <dbReference type="ChEBI" id="CHEBI:18420"/>
        <label>1</label>
    </ligand>
</feature>
<evidence type="ECO:0000313" key="11">
    <source>
        <dbReference type="Proteomes" id="UP001369247"/>
    </source>
</evidence>
<evidence type="ECO:0000256" key="4">
    <source>
        <dbReference type="ARBA" id="ARBA00022842"/>
    </source>
</evidence>
<feature type="active site" description="Proton acceptor" evidence="5">
    <location>
        <position position="248"/>
    </location>
</feature>
<feature type="binding site" evidence="6">
    <location>
        <position position="10"/>
    </location>
    <ligand>
        <name>Mg(2+)</name>
        <dbReference type="ChEBI" id="CHEBI:18420"/>
        <label>1</label>
    </ligand>
</feature>
<dbReference type="GO" id="GO:0006284">
    <property type="term" value="P:base-excision repair"/>
    <property type="evidence" value="ECO:0007669"/>
    <property type="project" value="TreeGrafter"/>
</dbReference>
<feature type="site" description="Interaction with DNA substrate" evidence="7">
    <location>
        <position position="248"/>
    </location>
</feature>
<comment type="cofactor">
    <cofactor evidence="6">
        <name>Mg(2+)</name>
        <dbReference type="ChEBI" id="CHEBI:18420"/>
    </cofactor>
    <cofactor evidence="6">
        <name>Mn(2+)</name>
        <dbReference type="ChEBI" id="CHEBI:29035"/>
    </cofactor>
    <text evidence="6">Probably binds two magnesium or manganese ions per subunit.</text>
</comment>
<feature type="active site" evidence="5">
    <location>
        <position position="111"/>
    </location>
</feature>
<dbReference type="InterPro" id="IPR020847">
    <property type="entry name" value="AP_endonuclease_F1_BS"/>
</dbReference>
<keyword evidence="6" id="KW-0464">Manganese</keyword>
<feature type="domain" description="Endonuclease/exonuclease/phosphatase" evidence="8">
    <location>
        <begin position="7"/>
        <end position="248"/>
    </location>
</feature>
<sequence>MTVIRIISWNVNGLRAVYRKGFLDWFLEEKPDILCLQEIKARPEQLPRRLRHVDGYGSFFTPSSRKGYSGVAMYTRLEPESLRDGFGIERFDNEGRIQIADFDDFLLYNIYFPNGKMSEERLKYKLEFYDAFLEDVNREKDSGRNVVICGDLNTAHKEIDLARPRENSNVSGFLPVERAWIDKFIENGYVDTFRMFNKEPGQYTWWSYRTRARERNVGWRLDYFFVNEEFKEKVKRSWILSDVMGSDHCPIGLEIEI</sequence>
<feature type="binding site" evidence="6">
    <location>
        <position position="151"/>
    </location>
    <ligand>
        <name>Mg(2+)</name>
        <dbReference type="ChEBI" id="CHEBI:18420"/>
        <label>1</label>
    </ligand>
</feature>
<dbReference type="InterPro" id="IPR004808">
    <property type="entry name" value="AP_endonuc_1"/>
</dbReference>
<dbReference type="GO" id="GO:0008081">
    <property type="term" value="F:phosphoric diester hydrolase activity"/>
    <property type="evidence" value="ECO:0007669"/>
    <property type="project" value="TreeGrafter"/>
</dbReference>
<feature type="binding site" evidence="6">
    <location>
        <position position="248"/>
    </location>
    <ligand>
        <name>Mg(2+)</name>
        <dbReference type="ChEBI" id="CHEBI:18420"/>
        <label>1</label>
    </ligand>
</feature>
<feature type="active site" description="Proton donor/acceptor" evidence="5">
    <location>
        <position position="151"/>
    </location>
</feature>
<feature type="site" description="Important for catalytic activity" evidence="7">
    <location>
        <position position="222"/>
    </location>
</feature>
<dbReference type="GO" id="GO:0003906">
    <property type="term" value="F:DNA-(apurinic or apyrimidinic site) endonuclease activity"/>
    <property type="evidence" value="ECO:0007669"/>
    <property type="project" value="TreeGrafter"/>
</dbReference>
<feature type="binding site" evidence="6">
    <location>
        <position position="153"/>
    </location>
    <ligand>
        <name>Mg(2+)</name>
        <dbReference type="ChEBI" id="CHEBI:18420"/>
        <label>1</label>
    </ligand>
</feature>
<dbReference type="Pfam" id="PF03372">
    <property type="entry name" value="Exo_endo_phos"/>
    <property type="match status" value="1"/>
</dbReference>
<dbReference type="EMBL" id="CP104550">
    <property type="protein sequence ID" value="UXH32328.1"/>
    <property type="molecule type" value="Genomic_DNA"/>
</dbReference>
<dbReference type="GO" id="GO:0003677">
    <property type="term" value="F:DNA binding"/>
    <property type="evidence" value="ECO:0007669"/>
    <property type="project" value="InterPro"/>
</dbReference>
<dbReference type="Proteomes" id="UP001065373">
    <property type="component" value="Chromosome"/>
</dbReference>
<dbReference type="EC" id="3.1.11.2" evidence="10"/>
<dbReference type="PANTHER" id="PTHR22748:SF6">
    <property type="entry name" value="DNA-(APURINIC OR APYRIMIDINIC SITE) ENDONUCLEASE"/>
    <property type="match status" value="1"/>
</dbReference>
<dbReference type="NCBIfam" id="TIGR00633">
    <property type="entry name" value="xth"/>
    <property type="match status" value="1"/>
</dbReference>
<gene>
    <name evidence="10" type="primary">xth</name>
    <name evidence="10" type="ORF">N5910_03300</name>
    <name evidence="9" type="ORF">U2150_08200</name>
</gene>
<dbReference type="InterPro" id="IPR005135">
    <property type="entry name" value="Endo/exonuclease/phosphatase"/>
</dbReference>
<reference evidence="10" key="1">
    <citation type="submission" date="2022-09" db="EMBL/GenBank/DDBJ databases">
        <title>Characterization of three MwoI isoschizomers from sequenced genome and metagenomes.</title>
        <authorList>
            <person name="Fomenkov A."/>
            <person name="Xu S.Y."/>
            <person name="Roberts R.J."/>
        </authorList>
    </citation>
    <scope>NUCLEOTIDE SEQUENCE</scope>
    <source>
        <strain evidence="10">DSM 2970</strain>
    </source>
</reference>
<dbReference type="PANTHER" id="PTHR22748">
    <property type="entry name" value="AP ENDONUCLEASE"/>
    <property type="match status" value="1"/>
</dbReference>
<evidence type="ECO:0000256" key="1">
    <source>
        <dbReference type="ARBA" id="ARBA00007092"/>
    </source>
</evidence>
<feature type="site" description="Transition state stabilizer" evidence="7">
    <location>
        <position position="153"/>
    </location>
</feature>
<dbReference type="CDD" id="cd09085">
    <property type="entry name" value="Mth212-like_AP-endo"/>
    <property type="match status" value="1"/>
</dbReference>
<proteinExistence type="inferred from homology"/>
<evidence type="ECO:0000256" key="2">
    <source>
        <dbReference type="ARBA" id="ARBA00022723"/>
    </source>
</evidence>
<organism evidence="10">
    <name type="scientific">Methanothermobacter wolfeii</name>
    <name type="common">Methanobacterium wolfei</name>
    <dbReference type="NCBI Taxonomy" id="145261"/>
    <lineage>
        <taxon>Archaea</taxon>
        <taxon>Methanobacteriati</taxon>
        <taxon>Methanobacteriota</taxon>
        <taxon>Methanomada group</taxon>
        <taxon>Methanobacteria</taxon>
        <taxon>Methanobacteriales</taxon>
        <taxon>Methanobacteriaceae</taxon>
        <taxon>Methanothermobacter</taxon>
    </lineage>
</organism>
<feature type="binding site" evidence="6">
    <location>
        <position position="247"/>
    </location>
    <ligand>
        <name>Mg(2+)</name>
        <dbReference type="ChEBI" id="CHEBI:18420"/>
        <label>1</label>
    </ligand>
</feature>
<evidence type="ECO:0000259" key="8">
    <source>
        <dbReference type="Pfam" id="PF03372"/>
    </source>
</evidence>
<dbReference type="GO" id="GO:0008311">
    <property type="term" value="F:double-stranded DNA 3'-5' DNA exonuclease activity"/>
    <property type="evidence" value="ECO:0007669"/>
    <property type="project" value="UniProtKB-EC"/>
</dbReference>
<keyword evidence="4 6" id="KW-0460">Magnesium</keyword>
<dbReference type="FunFam" id="3.60.10.10:FF:000026">
    <property type="entry name" value="Exodeoxyribonuclease III"/>
    <property type="match status" value="1"/>
</dbReference>
<evidence type="ECO:0000313" key="9">
    <source>
        <dbReference type="EMBL" id="MEJ8543467.1"/>
    </source>
</evidence>
<evidence type="ECO:0000256" key="5">
    <source>
        <dbReference type="PIRSR" id="PIRSR604808-1"/>
    </source>
</evidence>
<dbReference type="GO" id="GO:0046872">
    <property type="term" value="F:metal ion binding"/>
    <property type="evidence" value="ECO:0007669"/>
    <property type="project" value="UniProtKB-KW"/>
</dbReference>
<dbReference type="Gene3D" id="3.60.10.10">
    <property type="entry name" value="Endonuclease/exonuclease/phosphatase"/>
    <property type="match status" value="1"/>
</dbReference>
<dbReference type="PROSITE" id="PS00726">
    <property type="entry name" value="AP_NUCLEASE_F1_1"/>
    <property type="match status" value="1"/>
</dbReference>
<dbReference type="GeneID" id="58978276"/>
<protein>
    <submittedName>
        <fullName evidence="10">Exodeoxyribonuclease III</fullName>
        <ecNumber evidence="10">3.1.11.2</ecNumber>
    </submittedName>
</protein>
<comment type="similarity">
    <text evidence="1">Belongs to the DNA repair enzymes AP/ExoA family.</text>
</comment>
<dbReference type="SUPFAM" id="SSF56219">
    <property type="entry name" value="DNase I-like"/>
    <property type="match status" value="1"/>
</dbReference>
<keyword evidence="3 10" id="KW-0378">Hydrolase</keyword>
<dbReference type="AlphaFoldDB" id="A0A9E7RUC5"/>
<reference evidence="9 11" key="2">
    <citation type="submission" date="2023-12" db="EMBL/GenBank/DDBJ databases">
        <title>Phenotypic and Genomic Characterization of Methanothermobacter wolfeii Strain BSEL, a CO2-Capturing Archaeon with Minimal Nutrient Requirements.</title>
        <authorList>
            <person name="Ale Enriquez F."/>
            <person name="Ahring B.K."/>
        </authorList>
    </citation>
    <scope>NUCLEOTIDE SEQUENCE [LARGE SCALE GENOMIC DNA]</scope>
    <source>
        <strain evidence="9 11">BSEL-1</strain>
    </source>
</reference>
<evidence type="ECO:0000256" key="7">
    <source>
        <dbReference type="PIRSR" id="PIRSR604808-3"/>
    </source>
</evidence>
<dbReference type="NCBIfam" id="TIGR00195">
    <property type="entry name" value="exoDNase_III"/>
    <property type="match status" value="1"/>
</dbReference>
<dbReference type="EMBL" id="JAXUHJ010000014">
    <property type="protein sequence ID" value="MEJ8543467.1"/>
    <property type="molecule type" value="Genomic_DNA"/>
</dbReference>
<dbReference type="InterPro" id="IPR036691">
    <property type="entry name" value="Endo/exonu/phosph_ase_sf"/>
</dbReference>
<dbReference type="RefSeq" id="WP_191216437.1">
    <property type="nucleotide sequence ID" value="NZ_CP104550.1"/>
</dbReference>
<dbReference type="PROSITE" id="PS51435">
    <property type="entry name" value="AP_NUCLEASE_F1_4"/>
    <property type="match status" value="1"/>
</dbReference>
<evidence type="ECO:0000256" key="6">
    <source>
        <dbReference type="PIRSR" id="PIRSR604808-2"/>
    </source>
</evidence>
<evidence type="ECO:0000256" key="3">
    <source>
        <dbReference type="ARBA" id="ARBA00022801"/>
    </source>
</evidence>
<evidence type="ECO:0000313" key="10">
    <source>
        <dbReference type="EMBL" id="UXH32328.1"/>
    </source>
</evidence>
<keyword evidence="2 6" id="KW-0479">Metal-binding</keyword>
<keyword evidence="11" id="KW-1185">Reference proteome</keyword>